<feature type="domain" description="Flagellar basal body rod protein N-terminal" evidence="6">
    <location>
        <begin position="3"/>
        <end position="33"/>
    </location>
</feature>
<evidence type="ECO:0000256" key="5">
    <source>
        <dbReference type="RuleBase" id="RU362116"/>
    </source>
</evidence>
<feature type="domain" description="Flagellar basal-body/hook protein C-terminal" evidence="7">
    <location>
        <begin position="439"/>
        <end position="481"/>
    </location>
</feature>
<dbReference type="InterPro" id="IPR001444">
    <property type="entry name" value="Flag_bb_rod_N"/>
</dbReference>
<protein>
    <recommendedName>
        <fullName evidence="3 5">Flagellar hook protein FlgE</fullName>
    </recommendedName>
</protein>
<dbReference type="GO" id="GO:0005829">
    <property type="term" value="C:cytosol"/>
    <property type="evidence" value="ECO:0007669"/>
    <property type="project" value="TreeGrafter"/>
</dbReference>
<dbReference type="Gene3D" id="2.60.98.20">
    <property type="entry name" value="Flagellar hook protein FlgE"/>
    <property type="match status" value="1"/>
</dbReference>
<evidence type="ECO:0000256" key="1">
    <source>
        <dbReference type="ARBA" id="ARBA00004117"/>
    </source>
</evidence>
<dbReference type="InterPro" id="IPR037058">
    <property type="entry name" value="Falgellar_hook_FlgE_sf"/>
</dbReference>
<dbReference type="InterPro" id="IPR020013">
    <property type="entry name" value="Flagellar_FlgE/F/G"/>
</dbReference>
<dbReference type="EMBL" id="AP027272">
    <property type="protein sequence ID" value="BDX07813.1"/>
    <property type="molecule type" value="Genomic_DNA"/>
</dbReference>
<dbReference type="KEGG" id="pmaw:MACH26_33340"/>
<dbReference type="NCBIfam" id="TIGR03506">
    <property type="entry name" value="FlgEFG_subfam"/>
    <property type="match status" value="1"/>
</dbReference>
<feature type="domain" description="Flagellar hook protein FlgE D2" evidence="8">
    <location>
        <begin position="167"/>
        <end position="364"/>
    </location>
</feature>
<dbReference type="InterPro" id="IPR011491">
    <property type="entry name" value="FlgE_D2"/>
</dbReference>
<dbReference type="Pfam" id="PF06429">
    <property type="entry name" value="Flg_bbr_C"/>
    <property type="match status" value="1"/>
</dbReference>
<evidence type="ECO:0000256" key="2">
    <source>
        <dbReference type="ARBA" id="ARBA00009677"/>
    </source>
</evidence>
<keyword evidence="11" id="KW-1185">Reference proteome</keyword>
<dbReference type="GO" id="GO:0009425">
    <property type="term" value="C:bacterial-type flagellum basal body"/>
    <property type="evidence" value="ECO:0007669"/>
    <property type="project" value="UniProtKB-SubCell"/>
</dbReference>
<keyword evidence="4 5" id="KW-0975">Bacterial flagellum</keyword>
<dbReference type="GO" id="GO:0009424">
    <property type="term" value="C:bacterial-type flagellum hook"/>
    <property type="evidence" value="ECO:0007669"/>
    <property type="project" value="TreeGrafter"/>
</dbReference>
<dbReference type="PANTHER" id="PTHR30435:SF1">
    <property type="entry name" value="FLAGELLAR HOOK PROTEIN FLGE"/>
    <property type="match status" value="1"/>
</dbReference>
<dbReference type="NCBIfam" id="NF004240">
    <property type="entry name" value="PRK05682.1-4"/>
    <property type="match status" value="1"/>
</dbReference>
<reference evidence="10" key="1">
    <citation type="submission" date="2023-01" db="EMBL/GenBank/DDBJ databases">
        <title>Complete genome sequence of Planctobacterium marinum strain Dej080120_11.</title>
        <authorList>
            <person name="Ueki S."/>
            <person name="Maruyama F."/>
        </authorList>
    </citation>
    <scope>NUCLEOTIDE SEQUENCE</scope>
    <source>
        <strain evidence="10">Dej080120_11</strain>
    </source>
</reference>
<dbReference type="RefSeq" id="WP_338293914.1">
    <property type="nucleotide sequence ID" value="NZ_AP027272.1"/>
</dbReference>
<dbReference type="Pfam" id="PF22692">
    <property type="entry name" value="LlgE_F_G_D1"/>
    <property type="match status" value="1"/>
</dbReference>
<evidence type="ECO:0000259" key="8">
    <source>
        <dbReference type="Pfam" id="PF07559"/>
    </source>
</evidence>
<dbReference type="PROSITE" id="PS00588">
    <property type="entry name" value="FLAGELLA_BB_ROD"/>
    <property type="match status" value="1"/>
</dbReference>
<dbReference type="InterPro" id="IPR053967">
    <property type="entry name" value="LlgE_F_G-like_D1"/>
</dbReference>
<dbReference type="AlphaFoldDB" id="A0AA48HXR2"/>
<keyword evidence="10" id="KW-0966">Cell projection</keyword>
<evidence type="ECO:0000259" key="6">
    <source>
        <dbReference type="Pfam" id="PF00460"/>
    </source>
</evidence>
<proteinExistence type="inferred from homology"/>
<dbReference type="PANTHER" id="PTHR30435">
    <property type="entry name" value="FLAGELLAR PROTEIN"/>
    <property type="match status" value="1"/>
</dbReference>
<comment type="function">
    <text evidence="5">A flexible structure which links the flagellar filament to the drive apparatus in the basal body.</text>
</comment>
<evidence type="ECO:0000256" key="4">
    <source>
        <dbReference type="ARBA" id="ARBA00023143"/>
    </source>
</evidence>
<organism evidence="10 11">
    <name type="scientific">Planctobacterium marinum</name>
    <dbReference type="NCBI Taxonomy" id="1631968"/>
    <lineage>
        <taxon>Bacteria</taxon>
        <taxon>Pseudomonadati</taxon>
        <taxon>Pseudomonadota</taxon>
        <taxon>Gammaproteobacteria</taxon>
        <taxon>Alteromonadales</taxon>
        <taxon>Alteromonadaceae</taxon>
        <taxon>Planctobacterium</taxon>
    </lineage>
</organism>
<dbReference type="SUPFAM" id="SSF117143">
    <property type="entry name" value="Flagellar hook protein flgE"/>
    <property type="match status" value="1"/>
</dbReference>
<dbReference type="InterPro" id="IPR037925">
    <property type="entry name" value="FlgE/F/G-like"/>
</dbReference>
<feature type="domain" description="Flagellar hook protein FlgE/F/G-like D1" evidence="9">
    <location>
        <begin position="83"/>
        <end position="151"/>
    </location>
</feature>
<evidence type="ECO:0000313" key="10">
    <source>
        <dbReference type="EMBL" id="BDX07813.1"/>
    </source>
</evidence>
<comment type="similarity">
    <text evidence="2 5">Belongs to the flagella basal body rod proteins family.</text>
</comment>
<dbReference type="Proteomes" id="UP001333710">
    <property type="component" value="Chromosome"/>
</dbReference>
<sequence>MSFNIALSGVAAAQKDLDTTANNIANVNTVGFKESRAEFGDVFASSLLGGGRTKVGDGVVTQEVAQQFSQGSLQFTNTALDLAITGNGFFVTVPDISSQDFTYTRAGQFKLNEDNFVVNSQGDNLLGFPVNSDGTSSSIALSTAEPVQIPDSSGNPSPTSEVDLRMNLPAGDPALDPDDFNPNDTTTYNASTSITVYDSLGESHIQTFYFIKDANATSNEWLVVTSVDGEFYDYTNPDGTVPADPTIPNDGPVGGVDQNYVGFGQTLTGPGGATGTTGVWATRLVFDSSGDFTAVQAADGSSLPTGTAGDILLPTTVPLSGLTSGADTNQTLAINFNLDTNGIGDNEPTQFASSFEVTSLEQDGLPVGRLTGIDIGPDGLVRATFSNGTSEPISRIALARFSNEQGLTQNGNASWKESILSGEALAGEATTGTFGDINSSALEQSNVNLTTELIDMIIAQRNFQANSRALEINNALNQTILGIR</sequence>
<accession>A0AA48HXR2</accession>
<keyword evidence="10" id="KW-0969">Cilium</keyword>
<dbReference type="Pfam" id="PF00460">
    <property type="entry name" value="Flg_bb_rod"/>
    <property type="match status" value="1"/>
</dbReference>
<evidence type="ECO:0000256" key="3">
    <source>
        <dbReference type="ARBA" id="ARBA00019015"/>
    </source>
</evidence>
<dbReference type="InterPro" id="IPR010930">
    <property type="entry name" value="Flg_bb/hook_C_dom"/>
</dbReference>
<evidence type="ECO:0000259" key="9">
    <source>
        <dbReference type="Pfam" id="PF22692"/>
    </source>
</evidence>
<dbReference type="GO" id="GO:0071978">
    <property type="term" value="P:bacterial-type flagellum-dependent swarming motility"/>
    <property type="evidence" value="ECO:0007669"/>
    <property type="project" value="TreeGrafter"/>
</dbReference>
<dbReference type="InterPro" id="IPR019776">
    <property type="entry name" value="Flagellar_basal_body_rod_CS"/>
</dbReference>
<comment type="subcellular location">
    <subcellularLocation>
        <location evidence="1 5">Bacterial flagellum basal body</location>
    </subcellularLocation>
</comment>
<evidence type="ECO:0000313" key="11">
    <source>
        <dbReference type="Proteomes" id="UP001333710"/>
    </source>
</evidence>
<evidence type="ECO:0000259" key="7">
    <source>
        <dbReference type="Pfam" id="PF06429"/>
    </source>
</evidence>
<name>A0AA48HXR2_9ALTE</name>
<keyword evidence="10" id="KW-0282">Flagellum</keyword>
<gene>
    <name evidence="10" type="primary">flgE</name>
    <name evidence="10" type="ORF">MACH26_33340</name>
</gene>
<dbReference type="Pfam" id="PF07559">
    <property type="entry name" value="FlgE_D2"/>
    <property type="match status" value="1"/>
</dbReference>